<dbReference type="InterPro" id="IPR029498">
    <property type="entry name" value="HeLo_dom"/>
</dbReference>
<sequence length="285" mass="32149">MAEIFGVVSGAIGVTAIFKQCVECFEYIQLGRHFSRDFGRCRLKLKIAKRRLARWGEAVSIDENPRLTVPEPDDTLAQEIKAILEEIVLLFQTINKSSKRYEIKAPKEDLECLGDENLEPVFQRLDAQWAKTSSPNQKKPSFVKKTAWALYDAKNFEKLIEQVSGFVDDLENLFPAEEANRRQLVQREVEDISDEESLVMLQQTAAGADQLLADAAKERVMFIYVRNYAREINGEEKTSIRLGNDWSDSALGAATGLKERTFNETDSVSAKGSSTVHVGNRYGSF</sequence>
<evidence type="ECO:0000259" key="2">
    <source>
        <dbReference type="Pfam" id="PF14479"/>
    </source>
</evidence>
<evidence type="ECO:0000313" key="3">
    <source>
        <dbReference type="EMBL" id="KAF5587253.1"/>
    </source>
</evidence>
<protein>
    <submittedName>
        <fullName evidence="3">Prion-inhibition propagation domain-containing protein</fullName>
    </submittedName>
</protein>
<dbReference type="Proteomes" id="UP000546213">
    <property type="component" value="Unassembled WGS sequence"/>
</dbReference>
<dbReference type="AlphaFoldDB" id="A0A8H5L9X9"/>
<dbReference type="PANTHER" id="PTHR37542:SF3">
    <property type="entry name" value="PRION-INHIBITION AND PROPAGATION HELO DOMAIN-CONTAINING PROTEIN"/>
    <property type="match status" value="1"/>
</dbReference>
<proteinExistence type="predicted"/>
<comment type="caution">
    <text evidence="3">The sequence shown here is derived from an EMBL/GenBank/DDBJ whole genome shotgun (WGS) entry which is preliminary data.</text>
</comment>
<dbReference type="PANTHER" id="PTHR37542">
    <property type="entry name" value="HELO DOMAIN-CONTAINING PROTEIN-RELATED"/>
    <property type="match status" value="1"/>
</dbReference>
<dbReference type="Pfam" id="PF11558">
    <property type="entry name" value="HET-s_218-289"/>
    <property type="match status" value="1"/>
</dbReference>
<evidence type="ECO:0000259" key="1">
    <source>
        <dbReference type="Pfam" id="PF11558"/>
    </source>
</evidence>
<reference evidence="3 4" key="1">
    <citation type="submission" date="2020-05" db="EMBL/GenBank/DDBJ databases">
        <title>Identification and distribution of gene clusters putatively required for synthesis of sphingolipid metabolism inhibitors in phylogenetically diverse species of the filamentous fungus Fusarium.</title>
        <authorList>
            <person name="Kim H.-S."/>
            <person name="Busman M."/>
            <person name="Brown D.W."/>
            <person name="Divon H."/>
            <person name="Uhlig S."/>
            <person name="Proctor R.H."/>
        </authorList>
    </citation>
    <scope>NUCLEOTIDE SEQUENCE [LARGE SCALE GENOMIC DNA]</scope>
    <source>
        <strain evidence="3 4">NRRL 36939</strain>
    </source>
</reference>
<dbReference type="Pfam" id="PF14479">
    <property type="entry name" value="HeLo"/>
    <property type="match status" value="1"/>
</dbReference>
<name>A0A8H5L9X9_9HYPO</name>
<dbReference type="OrthoDB" id="20872at2759"/>
<keyword evidence="4" id="KW-1185">Reference proteome</keyword>
<dbReference type="EMBL" id="JAAOAS010000182">
    <property type="protein sequence ID" value="KAF5587253.1"/>
    <property type="molecule type" value="Genomic_DNA"/>
</dbReference>
<gene>
    <name evidence="3" type="ORF">FPCIR_7661</name>
</gene>
<dbReference type="Gene3D" id="1.20.120.1020">
    <property type="entry name" value="Prion-inhibition and propagation, HeLo domain"/>
    <property type="match status" value="1"/>
</dbReference>
<keyword evidence="3" id="KW-0640">Prion</keyword>
<feature type="domain" description="Het-s prion-forming" evidence="1">
    <location>
        <begin position="221"/>
        <end position="283"/>
    </location>
</feature>
<organism evidence="3 4">
    <name type="scientific">Fusarium pseudocircinatum</name>
    <dbReference type="NCBI Taxonomy" id="56676"/>
    <lineage>
        <taxon>Eukaryota</taxon>
        <taxon>Fungi</taxon>
        <taxon>Dikarya</taxon>
        <taxon>Ascomycota</taxon>
        <taxon>Pezizomycotina</taxon>
        <taxon>Sordariomycetes</taxon>
        <taxon>Hypocreomycetidae</taxon>
        <taxon>Hypocreales</taxon>
        <taxon>Nectriaceae</taxon>
        <taxon>Fusarium</taxon>
        <taxon>Fusarium fujikuroi species complex</taxon>
    </lineage>
</organism>
<evidence type="ECO:0000313" key="4">
    <source>
        <dbReference type="Proteomes" id="UP000546213"/>
    </source>
</evidence>
<dbReference type="InterPro" id="IPR021084">
    <property type="entry name" value="Het-s_prion_dom"/>
</dbReference>
<keyword evidence="3" id="KW-0034">Amyloid</keyword>
<dbReference type="InterPro" id="IPR038305">
    <property type="entry name" value="HeLo_sf"/>
</dbReference>
<feature type="domain" description="Prion-inhibition and propagation HeLo" evidence="2">
    <location>
        <begin position="6"/>
        <end position="200"/>
    </location>
</feature>
<accession>A0A8H5L9X9</accession>